<feature type="region of interest" description="Disordered" evidence="4">
    <location>
        <begin position="679"/>
        <end position="705"/>
    </location>
</feature>
<dbReference type="Gene3D" id="1.10.472.80">
    <property type="entry name" value="Ypt/Rab-GAP domain of gyp1p, domain 3"/>
    <property type="match status" value="1"/>
</dbReference>
<dbReference type="Gene3D" id="1.10.8.270">
    <property type="entry name" value="putative rabgap domain of human tbc1 domain family member 14 like domains"/>
    <property type="match status" value="1"/>
</dbReference>
<dbReference type="PROSITE" id="PS50086">
    <property type="entry name" value="TBC_RABGAP"/>
    <property type="match status" value="1"/>
</dbReference>
<feature type="compositionally biased region" description="Polar residues" evidence="4">
    <location>
        <begin position="1004"/>
        <end position="1022"/>
    </location>
</feature>
<feature type="region of interest" description="Disordered" evidence="4">
    <location>
        <begin position="134"/>
        <end position="161"/>
    </location>
</feature>
<comment type="caution">
    <text evidence="6">The sequence shown here is derived from an EMBL/GenBank/DDBJ whole genome shotgun (WGS) entry which is preliminary data.</text>
</comment>
<dbReference type="Pfam" id="PF00566">
    <property type="entry name" value="RabGAP-TBC"/>
    <property type="match status" value="1"/>
</dbReference>
<dbReference type="EMBL" id="RBVV01000083">
    <property type="protein sequence ID" value="RNJ55184.1"/>
    <property type="molecule type" value="Genomic_DNA"/>
</dbReference>
<gene>
    <name evidence="6" type="ORF">D7B24_008880</name>
</gene>
<name>A0A3M9Y4G8_9PEZI</name>
<accession>A0A3M9Y4G8</accession>
<feature type="compositionally biased region" description="Low complexity" evidence="4">
    <location>
        <begin position="1113"/>
        <end position="1123"/>
    </location>
</feature>
<dbReference type="InterPro" id="IPR050302">
    <property type="entry name" value="Rab_GAP_TBC_domain"/>
</dbReference>
<dbReference type="SUPFAM" id="SSF47923">
    <property type="entry name" value="Ypt/Rab-GAP domain of gyp1p"/>
    <property type="match status" value="2"/>
</dbReference>
<feature type="region of interest" description="Disordered" evidence="4">
    <location>
        <begin position="1113"/>
        <end position="1143"/>
    </location>
</feature>
<keyword evidence="7" id="KW-1185">Reference proteome</keyword>
<dbReference type="InterPro" id="IPR035969">
    <property type="entry name" value="Rab-GAP_TBC_sf"/>
</dbReference>
<evidence type="ECO:0000256" key="2">
    <source>
        <dbReference type="ARBA" id="ARBA00023054"/>
    </source>
</evidence>
<dbReference type="Proteomes" id="UP000267145">
    <property type="component" value="Unassembled WGS sequence"/>
</dbReference>
<feature type="compositionally biased region" description="Low complexity" evidence="4">
    <location>
        <begin position="40"/>
        <end position="56"/>
    </location>
</feature>
<feature type="region of interest" description="Disordered" evidence="4">
    <location>
        <begin position="813"/>
        <end position="861"/>
    </location>
</feature>
<dbReference type="PANTHER" id="PTHR47219:SF9">
    <property type="entry name" value="GTPASE ACTIVATING PROTEIN AND CENTROSOME-ASSOCIATED, ISOFORM B"/>
    <property type="match status" value="1"/>
</dbReference>
<dbReference type="GO" id="GO:0005096">
    <property type="term" value="F:GTPase activator activity"/>
    <property type="evidence" value="ECO:0007669"/>
    <property type="project" value="UniProtKB-KW"/>
</dbReference>
<feature type="compositionally biased region" description="Basic and acidic residues" evidence="4">
    <location>
        <begin position="843"/>
        <end position="854"/>
    </location>
</feature>
<keyword evidence="2 3" id="KW-0175">Coiled coil</keyword>
<dbReference type="FunFam" id="1.10.472.80:FF:000027">
    <property type="entry name" value="GTPase activating protein (Evi5)"/>
    <property type="match status" value="1"/>
</dbReference>
<dbReference type="RefSeq" id="XP_028493342.1">
    <property type="nucleotide sequence ID" value="XM_028642963.1"/>
</dbReference>
<dbReference type="GeneID" id="39612569"/>
<feature type="compositionally biased region" description="Polar residues" evidence="4">
    <location>
        <begin position="85"/>
        <end position="101"/>
    </location>
</feature>
<dbReference type="Gene3D" id="1.10.10.750">
    <property type="entry name" value="Ypt/Rab-GAP domain of gyp1p, domain 1"/>
    <property type="match status" value="1"/>
</dbReference>
<feature type="region of interest" description="Disordered" evidence="4">
    <location>
        <begin position="718"/>
        <end position="761"/>
    </location>
</feature>
<dbReference type="FunFam" id="1.10.8.270:FF:000001">
    <property type="entry name" value="TBC1 domain family member 1"/>
    <property type="match status" value="1"/>
</dbReference>
<sequence length="1143" mass="124978">MEPSIEKQVSPPAIPSADVEIPTVVNPTIGPARDIPVADTASTPTAASSPRSSIRSLAMDSTATPVSNPTLELEPELAKEHEQGLEQTQDSTSTLRPTSEPESLHESEPQSNETLSPIDENTLKLADAVVTDTTVEKPAEDKQEVASPVPEAFAPNVPGSVTPKMAHDSMVTVRLSEPPTLTLDTSVLLEDATTLRRPSTVRFDKTPLAHVVERDDSLDEVSSDPATPLPPTNCARSIEEELMDAKAESCVESPADDKDHNAKARRSSISEEVDWEQLQKTEAEEPKDDETDKSTAMLLAMLEKENDLLATNPKSVKVQAVEQLSNQQRVRPPSMAQLRDMVNGPQPSALRYSMLPPPPMTDLEFYAALVKDYQQTAARLPTLLSNKIRKGIPPPLRGVVWQSMSGACDASLEEQFERFSGESSPYEPMIGKDLGRSFPGVDMFRDPEGDGQRMLGRVLKCFSLYDQKIGYCQGLAFLVGPLLMHMPDKQAFCVLVRLMERYDLRSCFLPDLSGLHVRIYQFRELLRENLPLLSGHMEDLQVDPAYVSQWFLSFFATTCPLPMLFRIYDVIFAEGAPETLMRVALSLMRKNQSRILGCSEFEDVMQLLLSRGLWDCYHYNADEFVQDFVSLTGVVSRGKLLQLEQGYMEEKIATANAARTSDVTTAASRFLGRIWATSSTKSSNLSPGLSAASRPMSILRRSTSKQSLASTLNSMEASSASVLSSTSTDATGVSRDSSTTTADDGASIKPSNSTNHKNTEERNLHNQIEDLLTALSELQRNNALLASDLQQEREQREEDKRAVRSLLDGLRKKASNDSVGTDASLETVKANESTDAGQQDEEADKRNSTLDAESKTPTADDLSQLLDVVEQRFALPQVTARHRSSTIQSRTSLRDELSHAKDQLANAMSQSQDYGRRIYDLDQEVSALKEQVKESHAHTRALHQDKQRLERQILNMRVRASAVEVDDRANVAAHPHTSTSNMGEWPKAATGAAGGLRELKLGRSRSTPSQAGSAFGKRTSSLPKPHDSTIPTVSTPSPPVSDHEALLLELVQAKTSEAIARQEADESKLKLESLRKAYGLAPGDTPPVSQAPSAASAAMGVFGRFTGGDATKAAAAPAVTTPPIEQRPAQQTQAGGFWGWRRA</sequence>
<feature type="domain" description="Rab-GAP TBC" evidence="5">
    <location>
        <begin position="391"/>
        <end position="575"/>
    </location>
</feature>
<feature type="region of interest" description="Disordered" evidence="4">
    <location>
        <begin position="1"/>
        <end position="120"/>
    </location>
</feature>
<feature type="compositionally biased region" description="Basic and acidic residues" evidence="4">
    <location>
        <begin position="134"/>
        <end position="144"/>
    </location>
</feature>
<dbReference type="PANTHER" id="PTHR47219">
    <property type="entry name" value="RAB GTPASE-ACTIVATING PROTEIN 1-LIKE"/>
    <property type="match status" value="1"/>
</dbReference>
<evidence type="ECO:0000313" key="7">
    <source>
        <dbReference type="Proteomes" id="UP000267145"/>
    </source>
</evidence>
<feature type="coiled-coil region" evidence="3">
    <location>
        <begin position="761"/>
        <end position="806"/>
    </location>
</feature>
<evidence type="ECO:0000256" key="3">
    <source>
        <dbReference type="SAM" id="Coils"/>
    </source>
</evidence>
<feature type="compositionally biased region" description="Polar residues" evidence="4">
    <location>
        <begin position="59"/>
        <end position="70"/>
    </location>
</feature>
<protein>
    <recommendedName>
        <fullName evidence="5">Rab-GAP TBC domain-containing protein</fullName>
    </recommendedName>
</protein>
<dbReference type="SMART" id="SM00164">
    <property type="entry name" value="TBC"/>
    <property type="match status" value="1"/>
</dbReference>
<proteinExistence type="predicted"/>
<feature type="compositionally biased region" description="Basic and acidic residues" evidence="4">
    <location>
        <begin position="245"/>
        <end position="262"/>
    </location>
</feature>
<reference evidence="6 7" key="1">
    <citation type="submission" date="2018-10" db="EMBL/GenBank/DDBJ databases">
        <title>Genome sequence of Verticillium nonalfalfae VnAa140.</title>
        <authorList>
            <person name="Stajich J.E."/>
            <person name="Kasson M.T."/>
        </authorList>
    </citation>
    <scope>NUCLEOTIDE SEQUENCE [LARGE SCALE GENOMIC DNA]</scope>
    <source>
        <strain evidence="6 7">VnAa140</strain>
    </source>
</reference>
<feature type="region of interest" description="Disordered" evidence="4">
    <location>
        <begin position="1002"/>
        <end position="1041"/>
    </location>
</feature>
<feature type="region of interest" description="Disordered" evidence="4">
    <location>
        <begin position="245"/>
        <end position="292"/>
    </location>
</feature>
<evidence type="ECO:0000256" key="1">
    <source>
        <dbReference type="ARBA" id="ARBA00022468"/>
    </source>
</evidence>
<keyword evidence="1" id="KW-0343">GTPase activation</keyword>
<dbReference type="AlphaFoldDB" id="A0A3M9Y4G8"/>
<dbReference type="FunFam" id="1.10.10.750:FF:000003">
    <property type="entry name" value="GTPase activating protein (Evi5)"/>
    <property type="match status" value="1"/>
</dbReference>
<feature type="region of interest" description="Disordered" evidence="4">
    <location>
        <begin position="214"/>
        <end position="233"/>
    </location>
</feature>
<dbReference type="GO" id="GO:0031267">
    <property type="term" value="F:small GTPase binding"/>
    <property type="evidence" value="ECO:0007669"/>
    <property type="project" value="TreeGrafter"/>
</dbReference>
<feature type="compositionally biased region" description="Low complexity" evidence="4">
    <location>
        <begin position="718"/>
        <end position="731"/>
    </location>
</feature>
<organism evidence="6 7">
    <name type="scientific">Verticillium nonalfalfae</name>
    <dbReference type="NCBI Taxonomy" id="1051616"/>
    <lineage>
        <taxon>Eukaryota</taxon>
        <taxon>Fungi</taxon>
        <taxon>Dikarya</taxon>
        <taxon>Ascomycota</taxon>
        <taxon>Pezizomycotina</taxon>
        <taxon>Sordariomycetes</taxon>
        <taxon>Hypocreomycetidae</taxon>
        <taxon>Glomerellales</taxon>
        <taxon>Plectosphaerellaceae</taxon>
        <taxon>Verticillium</taxon>
    </lineage>
</organism>
<dbReference type="STRING" id="1051616.A0A3M9Y4G8"/>
<evidence type="ECO:0000256" key="4">
    <source>
        <dbReference type="SAM" id="MobiDB-lite"/>
    </source>
</evidence>
<feature type="region of interest" description="Disordered" evidence="4">
    <location>
        <begin position="967"/>
        <end position="988"/>
    </location>
</feature>
<evidence type="ECO:0000259" key="5">
    <source>
        <dbReference type="PROSITE" id="PS50086"/>
    </source>
</evidence>
<evidence type="ECO:0000313" key="6">
    <source>
        <dbReference type="EMBL" id="RNJ55184.1"/>
    </source>
</evidence>
<dbReference type="InterPro" id="IPR000195">
    <property type="entry name" value="Rab-GAP-TBC_dom"/>
</dbReference>